<evidence type="ECO:0000313" key="1">
    <source>
        <dbReference type="EMBL" id="CAD0107163.1"/>
    </source>
</evidence>
<dbReference type="AlphaFoldDB" id="A0A9N8KEU4"/>
<dbReference type="Proteomes" id="UP000745764">
    <property type="component" value="Unassembled WGS sequence"/>
</dbReference>
<dbReference type="OrthoDB" id="4483229at2759"/>
<proteinExistence type="predicted"/>
<keyword evidence="2" id="KW-1185">Reference proteome</keyword>
<sequence>MTYIPYACECIDSSIPVFATALINHEFFEQSDAACQRCGYSSPQATLVTSKEISAITSETVSPVPSHHVQASPFLGYFSLQIIEFTIERLDGTDLSPTNMIILDERTNNDRTCLLLPKDEMRNDTRAYMQVRSDVESSVIALKTVETG</sequence>
<comment type="caution">
    <text evidence="1">The sequence shown here is derived from an EMBL/GenBank/DDBJ whole genome shotgun (WGS) entry which is preliminary data.</text>
</comment>
<protein>
    <submittedName>
        <fullName evidence="1">Uncharacterized protein</fullName>
    </submittedName>
</protein>
<reference evidence="1" key="1">
    <citation type="submission" date="2020-06" db="EMBL/GenBank/DDBJ databases">
        <authorList>
            <person name="Onetto C."/>
        </authorList>
    </citation>
    <scope>NUCLEOTIDE SEQUENCE</scope>
</reference>
<dbReference type="EMBL" id="CAINUL010000002">
    <property type="protein sequence ID" value="CAD0107163.1"/>
    <property type="molecule type" value="Genomic_DNA"/>
</dbReference>
<organism evidence="1 2">
    <name type="scientific">Aureobasidium uvarum</name>
    <dbReference type="NCBI Taxonomy" id="2773716"/>
    <lineage>
        <taxon>Eukaryota</taxon>
        <taxon>Fungi</taxon>
        <taxon>Dikarya</taxon>
        <taxon>Ascomycota</taxon>
        <taxon>Pezizomycotina</taxon>
        <taxon>Dothideomycetes</taxon>
        <taxon>Dothideomycetidae</taxon>
        <taxon>Dothideales</taxon>
        <taxon>Saccotheciaceae</taxon>
        <taxon>Aureobasidium</taxon>
    </lineage>
</organism>
<evidence type="ECO:0000313" key="2">
    <source>
        <dbReference type="Proteomes" id="UP000745764"/>
    </source>
</evidence>
<accession>A0A9N8KEU4</accession>
<name>A0A9N8KEU4_9PEZI</name>
<gene>
    <name evidence="1" type="ORF">AWRI4620_LOCUS1418</name>
</gene>